<evidence type="ECO:0000313" key="2">
    <source>
        <dbReference type="EMBL" id="CAG8487078.1"/>
    </source>
</evidence>
<gene>
    <name evidence="2" type="ORF">FMOSSE_LOCUS3328</name>
</gene>
<feature type="non-terminal residue" evidence="2">
    <location>
        <position position="59"/>
    </location>
</feature>
<sequence length="59" mass="6498">SYFINQDNRKGALGVHLVKEISSKLNHVTEISETLCPGKNLPKNTPPKTKNDQISALIP</sequence>
<protein>
    <submittedName>
        <fullName evidence="2">6245_t:CDS:1</fullName>
    </submittedName>
</protein>
<keyword evidence="3" id="KW-1185">Reference proteome</keyword>
<reference evidence="2" key="1">
    <citation type="submission" date="2021-06" db="EMBL/GenBank/DDBJ databases">
        <authorList>
            <person name="Kallberg Y."/>
            <person name="Tangrot J."/>
            <person name="Rosling A."/>
        </authorList>
    </citation>
    <scope>NUCLEOTIDE SEQUENCE</scope>
    <source>
        <strain evidence="2">87-6 pot B 2015</strain>
    </source>
</reference>
<organism evidence="2 3">
    <name type="scientific">Funneliformis mosseae</name>
    <name type="common">Endomycorrhizal fungus</name>
    <name type="synonym">Glomus mosseae</name>
    <dbReference type="NCBI Taxonomy" id="27381"/>
    <lineage>
        <taxon>Eukaryota</taxon>
        <taxon>Fungi</taxon>
        <taxon>Fungi incertae sedis</taxon>
        <taxon>Mucoromycota</taxon>
        <taxon>Glomeromycotina</taxon>
        <taxon>Glomeromycetes</taxon>
        <taxon>Glomerales</taxon>
        <taxon>Glomeraceae</taxon>
        <taxon>Funneliformis</taxon>
    </lineage>
</organism>
<name>A0A9N8WL10_FUNMO</name>
<dbReference type="AlphaFoldDB" id="A0A9N8WL10"/>
<feature type="region of interest" description="Disordered" evidence="1">
    <location>
        <begin position="38"/>
        <end position="59"/>
    </location>
</feature>
<dbReference type="EMBL" id="CAJVPP010000486">
    <property type="protein sequence ID" value="CAG8487078.1"/>
    <property type="molecule type" value="Genomic_DNA"/>
</dbReference>
<dbReference type="Proteomes" id="UP000789375">
    <property type="component" value="Unassembled WGS sequence"/>
</dbReference>
<feature type="compositionally biased region" description="Low complexity" evidence="1">
    <location>
        <begin position="38"/>
        <end position="48"/>
    </location>
</feature>
<evidence type="ECO:0000313" key="3">
    <source>
        <dbReference type="Proteomes" id="UP000789375"/>
    </source>
</evidence>
<accession>A0A9N8WL10</accession>
<proteinExistence type="predicted"/>
<evidence type="ECO:0000256" key="1">
    <source>
        <dbReference type="SAM" id="MobiDB-lite"/>
    </source>
</evidence>
<comment type="caution">
    <text evidence="2">The sequence shown here is derived from an EMBL/GenBank/DDBJ whole genome shotgun (WGS) entry which is preliminary data.</text>
</comment>